<reference evidence="1 2" key="1">
    <citation type="submission" date="2019-09" db="EMBL/GenBank/DDBJ databases">
        <authorList>
            <person name="Chandra G."/>
            <person name="Truman W A."/>
        </authorList>
    </citation>
    <scope>NUCLEOTIDE SEQUENCE [LARGE SCALE GENOMIC DNA]</scope>
    <source>
        <strain evidence="1">PS631</strain>
    </source>
</reference>
<dbReference type="RefSeq" id="WP_150568858.1">
    <property type="nucleotide sequence ID" value="NZ_CABVHF010000001.1"/>
</dbReference>
<organism evidence="1 2">
    <name type="scientific">Pseudomonas fluorescens</name>
    <dbReference type="NCBI Taxonomy" id="294"/>
    <lineage>
        <taxon>Bacteria</taxon>
        <taxon>Pseudomonadati</taxon>
        <taxon>Pseudomonadota</taxon>
        <taxon>Gammaproteobacteria</taxon>
        <taxon>Pseudomonadales</taxon>
        <taxon>Pseudomonadaceae</taxon>
        <taxon>Pseudomonas</taxon>
    </lineage>
</organism>
<dbReference type="Proteomes" id="UP000399692">
    <property type="component" value="Unassembled WGS sequence"/>
</dbReference>
<accession>A0A5E6P119</accession>
<dbReference type="EMBL" id="CABVHF010000001">
    <property type="protein sequence ID" value="VVM36913.1"/>
    <property type="molecule type" value="Genomic_DNA"/>
</dbReference>
<name>A0A5E6P119_PSEFL</name>
<gene>
    <name evidence="1" type="ORF">PS631_00077</name>
</gene>
<protein>
    <submittedName>
        <fullName evidence="1">Uncharacterized protein</fullName>
    </submittedName>
</protein>
<evidence type="ECO:0000313" key="1">
    <source>
        <dbReference type="EMBL" id="VVM36913.1"/>
    </source>
</evidence>
<evidence type="ECO:0000313" key="2">
    <source>
        <dbReference type="Proteomes" id="UP000399692"/>
    </source>
</evidence>
<proteinExistence type="predicted"/>
<dbReference type="AlphaFoldDB" id="A0A5E6P119"/>
<sequence length="77" mass="8673">MSQDIQSPGQPLREAIEKLRRMICLPAHVENMLDEALSQCPVLEVAGYEGASGLYQTRLQAVNNFEQKSEPVYRVKP</sequence>